<keyword evidence="4 6" id="KW-1133">Transmembrane helix</keyword>
<dbReference type="InterPro" id="IPR038330">
    <property type="entry name" value="TspO/MBR-related_sf"/>
</dbReference>
<dbReference type="CDD" id="cd15904">
    <property type="entry name" value="TSPO_MBR"/>
    <property type="match status" value="1"/>
</dbReference>
<dbReference type="Pfam" id="PF03073">
    <property type="entry name" value="TspO_MBR"/>
    <property type="match status" value="1"/>
</dbReference>
<evidence type="ECO:0000313" key="8">
    <source>
        <dbReference type="Proteomes" id="UP000315283"/>
    </source>
</evidence>
<keyword evidence="5 6" id="KW-0472">Membrane</keyword>
<comment type="caution">
    <text evidence="7">The sequence shown here is derived from an EMBL/GenBank/DDBJ whole genome shotgun (WGS) entry which is preliminary data.</text>
</comment>
<gene>
    <name evidence="7" type="ORF">EVA97_02235</name>
</gene>
<feature type="transmembrane region" description="Helical" evidence="6">
    <location>
        <begin position="96"/>
        <end position="117"/>
    </location>
</feature>
<evidence type="ECO:0000313" key="7">
    <source>
        <dbReference type="EMBL" id="RZO28694.1"/>
    </source>
</evidence>
<comment type="similarity">
    <text evidence="2">Belongs to the TspO/BZRP family.</text>
</comment>
<keyword evidence="3 6" id="KW-0812">Transmembrane</keyword>
<evidence type="ECO:0000256" key="1">
    <source>
        <dbReference type="ARBA" id="ARBA00004141"/>
    </source>
</evidence>
<dbReference type="GO" id="GO:0033013">
    <property type="term" value="P:tetrapyrrole metabolic process"/>
    <property type="evidence" value="ECO:0007669"/>
    <property type="project" value="UniProtKB-ARBA"/>
</dbReference>
<evidence type="ECO:0000256" key="4">
    <source>
        <dbReference type="ARBA" id="ARBA00022989"/>
    </source>
</evidence>
<reference evidence="7 8" key="1">
    <citation type="submission" date="2019-02" db="EMBL/GenBank/DDBJ databases">
        <title>Prokaryotic population dynamics and viral predation in marine succession experiment using metagenomics: the confinement effect.</title>
        <authorList>
            <person name="Haro-Moreno J.M."/>
            <person name="Rodriguez-Valera F."/>
            <person name="Lopez-Perez M."/>
        </authorList>
    </citation>
    <scope>NUCLEOTIDE SEQUENCE [LARGE SCALE GENOMIC DNA]</scope>
    <source>
        <strain evidence="7">MED-G164</strain>
    </source>
</reference>
<feature type="transmembrane region" description="Helical" evidence="6">
    <location>
        <begin position="73"/>
        <end position="90"/>
    </location>
</feature>
<comment type="subcellular location">
    <subcellularLocation>
        <location evidence="1">Membrane</location>
        <topology evidence="1">Multi-pass membrane protein</topology>
    </subcellularLocation>
</comment>
<dbReference type="PIRSF" id="PIRSF005859">
    <property type="entry name" value="PBR"/>
    <property type="match status" value="1"/>
</dbReference>
<evidence type="ECO:0000256" key="3">
    <source>
        <dbReference type="ARBA" id="ARBA00022692"/>
    </source>
</evidence>
<feature type="transmembrane region" description="Helical" evidence="6">
    <location>
        <begin position="124"/>
        <end position="146"/>
    </location>
</feature>
<dbReference type="Gene3D" id="1.20.1260.100">
    <property type="entry name" value="TspO/MBR protein"/>
    <property type="match status" value="1"/>
</dbReference>
<proteinExistence type="inferred from homology"/>
<feature type="transmembrane region" description="Helical" evidence="6">
    <location>
        <begin position="48"/>
        <end position="66"/>
    </location>
</feature>
<name>A0A520N5D0_9GAMM</name>
<dbReference type="PANTHER" id="PTHR10057:SF0">
    <property type="entry name" value="TRANSLOCATOR PROTEIN"/>
    <property type="match status" value="1"/>
</dbReference>
<evidence type="ECO:0000256" key="2">
    <source>
        <dbReference type="ARBA" id="ARBA00007524"/>
    </source>
</evidence>
<dbReference type="GO" id="GO:0016020">
    <property type="term" value="C:membrane"/>
    <property type="evidence" value="ECO:0007669"/>
    <property type="project" value="UniProtKB-SubCell"/>
</dbReference>
<evidence type="ECO:0000256" key="6">
    <source>
        <dbReference type="SAM" id="Phobius"/>
    </source>
</evidence>
<dbReference type="FunFam" id="1.20.1260.100:FF:000001">
    <property type="entry name" value="translocator protein 2"/>
    <property type="match status" value="1"/>
</dbReference>
<protein>
    <submittedName>
        <fullName evidence="7">Tryptophan-rich sensory protein</fullName>
    </submittedName>
</protein>
<dbReference type="AlphaFoldDB" id="A0A520N5D0"/>
<dbReference type="Proteomes" id="UP000315283">
    <property type="component" value="Unassembled WGS sequence"/>
</dbReference>
<evidence type="ECO:0000256" key="5">
    <source>
        <dbReference type="ARBA" id="ARBA00023136"/>
    </source>
</evidence>
<dbReference type="EMBL" id="SHBJ01000010">
    <property type="protein sequence ID" value="RZO28694.1"/>
    <property type="molecule type" value="Genomic_DNA"/>
</dbReference>
<sequence>MLRVSPKINAITLVLITLIVGSLASSNTGTDSWYQGLIKSDLNPPGYVFGIVWPILYLFMGITAWRNIDTIKIYFYIQLFLNAIWSWLFFSFQLPLVALFDIWLLIFINIKILFIVSKQDKFGAILYAPYILWLLFASYLNVFIVLNN</sequence>
<dbReference type="PANTHER" id="PTHR10057">
    <property type="entry name" value="PERIPHERAL-TYPE BENZODIAZEPINE RECEPTOR"/>
    <property type="match status" value="1"/>
</dbReference>
<accession>A0A520N5D0</accession>
<dbReference type="InterPro" id="IPR004307">
    <property type="entry name" value="TspO_MBR"/>
</dbReference>
<organism evidence="7 8">
    <name type="scientific">SAR86 cluster bacterium</name>
    <dbReference type="NCBI Taxonomy" id="2030880"/>
    <lineage>
        <taxon>Bacteria</taxon>
        <taxon>Pseudomonadati</taxon>
        <taxon>Pseudomonadota</taxon>
        <taxon>Gammaproteobacteria</taxon>
        <taxon>SAR86 cluster</taxon>
    </lineage>
</organism>